<gene>
    <name evidence="1" type="ORF">LTR37_011485</name>
</gene>
<evidence type="ECO:0000313" key="1">
    <source>
        <dbReference type="EMBL" id="KAK3708389.1"/>
    </source>
</evidence>
<organism evidence="1 2">
    <name type="scientific">Vermiconidia calcicola</name>
    <dbReference type="NCBI Taxonomy" id="1690605"/>
    <lineage>
        <taxon>Eukaryota</taxon>
        <taxon>Fungi</taxon>
        <taxon>Dikarya</taxon>
        <taxon>Ascomycota</taxon>
        <taxon>Pezizomycotina</taxon>
        <taxon>Dothideomycetes</taxon>
        <taxon>Dothideomycetidae</taxon>
        <taxon>Mycosphaerellales</taxon>
        <taxon>Extremaceae</taxon>
        <taxon>Vermiconidia</taxon>
    </lineage>
</organism>
<name>A0ACC3N2G7_9PEZI</name>
<comment type="caution">
    <text evidence="1">The sequence shown here is derived from an EMBL/GenBank/DDBJ whole genome shotgun (WGS) entry which is preliminary data.</text>
</comment>
<dbReference type="Proteomes" id="UP001281147">
    <property type="component" value="Unassembled WGS sequence"/>
</dbReference>
<sequence>MDNRLKDRIAIITGGGSGLGRATAIRFANSGARVVVADLQSNGVEKEIAEKHGEDRATFVKCDVTKDSDIADLVQGAVKWGGRLDIMCNYAGIAVETRQGMALRVHEVDVADFDLLHSVNTRGVWLCCKYALKQMMEQEPREVNARGERTRGWVVNAASMLGLITYPNTSCYTPSKHAVVGMTKEMAVDYAKDRIHINCLCPGFVESPMISSITSKPESRDALAAQHPWNSLGRPEDVRNVAHAKYYEMWRRADPLSSLNRLQTLRYS</sequence>
<protein>
    <submittedName>
        <fullName evidence="1">Uncharacterized protein</fullName>
    </submittedName>
</protein>
<reference evidence="1" key="1">
    <citation type="submission" date="2023-07" db="EMBL/GenBank/DDBJ databases">
        <title>Black Yeasts Isolated from many extreme environments.</title>
        <authorList>
            <person name="Coleine C."/>
            <person name="Stajich J.E."/>
            <person name="Selbmann L."/>
        </authorList>
    </citation>
    <scope>NUCLEOTIDE SEQUENCE</scope>
    <source>
        <strain evidence="1">CCFEE 5714</strain>
    </source>
</reference>
<proteinExistence type="predicted"/>
<evidence type="ECO:0000313" key="2">
    <source>
        <dbReference type="Proteomes" id="UP001281147"/>
    </source>
</evidence>
<accession>A0ACC3N2G7</accession>
<dbReference type="EMBL" id="JAUTXU010000101">
    <property type="protein sequence ID" value="KAK3708389.1"/>
    <property type="molecule type" value="Genomic_DNA"/>
</dbReference>
<keyword evidence="2" id="KW-1185">Reference proteome</keyword>